<comment type="caution">
    <text evidence="3">The sequence shown here is derived from an EMBL/GenBank/DDBJ whole genome shotgun (WGS) entry which is preliminary data.</text>
</comment>
<dbReference type="EMBL" id="SDRB02013061">
    <property type="protein sequence ID" value="THF96049.1"/>
    <property type="molecule type" value="Genomic_DNA"/>
</dbReference>
<keyword evidence="4" id="KW-1185">Reference proteome</keyword>
<dbReference type="Proteomes" id="UP000306102">
    <property type="component" value="Unassembled WGS sequence"/>
</dbReference>
<dbReference type="GO" id="GO:0003678">
    <property type="term" value="F:DNA helicase activity"/>
    <property type="evidence" value="ECO:0007669"/>
    <property type="project" value="UniProtKB-EC"/>
</dbReference>
<evidence type="ECO:0000313" key="3">
    <source>
        <dbReference type="EMBL" id="THF96049.1"/>
    </source>
</evidence>
<dbReference type="InterPro" id="IPR027417">
    <property type="entry name" value="P-loop_NTPase"/>
</dbReference>
<dbReference type="AlphaFoldDB" id="A0A4S4D1F7"/>
<evidence type="ECO:0000259" key="2">
    <source>
        <dbReference type="Pfam" id="PF06068"/>
    </source>
</evidence>
<keyword evidence="1" id="KW-0347">Helicase</keyword>
<keyword evidence="1" id="KW-0804">Transcription</keyword>
<dbReference type="PANTHER" id="PTHR11093">
    <property type="entry name" value="RUVB-RELATED REPTIN AND PONTIN"/>
    <property type="match status" value="1"/>
</dbReference>
<keyword evidence="1" id="KW-0378">Hydrolase</keyword>
<keyword evidence="1" id="KW-0539">Nucleus</keyword>
<proteinExistence type="inferred from homology"/>
<organism evidence="3 4">
    <name type="scientific">Camellia sinensis var. sinensis</name>
    <name type="common">China tea</name>
    <dbReference type="NCBI Taxonomy" id="542762"/>
    <lineage>
        <taxon>Eukaryota</taxon>
        <taxon>Viridiplantae</taxon>
        <taxon>Streptophyta</taxon>
        <taxon>Embryophyta</taxon>
        <taxon>Tracheophyta</taxon>
        <taxon>Spermatophyta</taxon>
        <taxon>Magnoliopsida</taxon>
        <taxon>eudicotyledons</taxon>
        <taxon>Gunneridae</taxon>
        <taxon>Pentapetalae</taxon>
        <taxon>asterids</taxon>
        <taxon>Ericales</taxon>
        <taxon>Theaceae</taxon>
        <taxon>Camellia</taxon>
    </lineage>
</organism>
<comment type="similarity">
    <text evidence="1">Belongs to the RuvB family.</text>
</comment>
<name>A0A4S4D1F7_CAMSN</name>
<feature type="domain" description="TIP49 P-loop" evidence="2">
    <location>
        <begin position="14"/>
        <end position="94"/>
    </location>
</feature>
<dbReference type="Gene3D" id="3.40.50.300">
    <property type="entry name" value="P-loop containing nucleotide triphosphate hydrolases"/>
    <property type="match status" value="1"/>
</dbReference>
<reference evidence="3 4" key="1">
    <citation type="journal article" date="2018" name="Proc. Natl. Acad. Sci. U.S.A.">
        <title>Draft genome sequence of Camellia sinensis var. sinensis provides insights into the evolution of the tea genome and tea quality.</title>
        <authorList>
            <person name="Wei C."/>
            <person name="Yang H."/>
            <person name="Wang S."/>
            <person name="Zhao J."/>
            <person name="Liu C."/>
            <person name="Gao L."/>
            <person name="Xia E."/>
            <person name="Lu Y."/>
            <person name="Tai Y."/>
            <person name="She G."/>
            <person name="Sun J."/>
            <person name="Cao H."/>
            <person name="Tong W."/>
            <person name="Gao Q."/>
            <person name="Li Y."/>
            <person name="Deng W."/>
            <person name="Jiang X."/>
            <person name="Wang W."/>
            <person name="Chen Q."/>
            <person name="Zhang S."/>
            <person name="Li H."/>
            <person name="Wu J."/>
            <person name="Wang P."/>
            <person name="Li P."/>
            <person name="Shi C."/>
            <person name="Zheng F."/>
            <person name="Jian J."/>
            <person name="Huang B."/>
            <person name="Shan D."/>
            <person name="Shi M."/>
            <person name="Fang C."/>
            <person name="Yue Y."/>
            <person name="Li F."/>
            <person name="Li D."/>
            <person name="Wei S."/>
            <person name="Han B."/>
            <person name="Jiang C."/>
            <person name="Yin Y."/>
            <person name="Xia T."/>
            <person name="Zhang Z."/>
            <person name="Bennetzen J.L."/>
            <person name="Zhao S."/>
            <person name="Wan X."/>
        </authorList>
    </citation>
    <scope>NUCLEOTIDE SEQUENCE [LARGE SCALE GENOMIC DNA]</scope>
    <source>
        <strain evidence="4">cv. Shuchazao</strain>
        <tissue evidence="3">Leaf</tissue>
    </source>
</reference>
<dbReference type="Pfam" id="PF06068">
    <property type="entry name" value="TIP49"/>
    <property type="match status" value="1"/>
</dbReference>
<dbReference type="InterPro" id="IPR027238">
    <property type="entry name" value="RuvB-like"/>
</dbReference>
<dbReference type="EC" id="3.6.4.12" evidence="1"/>
<keyword evidence="1" id="KW-0805">Transcription regulation</keyword>
<sequence length="121" mass="12614">MKIEEVQSQTKKQRIATHTHIKGLGLESNGKAVPLAAGFVGQASAREASGLVVDMIRQKKMAGKALLLAGPPGTGKTALALGISQELGSKVELFSSRTYSSRPRSCLLGFGIQDLGSAHLG</sequence>
<dbReference type="SUPFAM" id="SSF52540">
    <property type="entry name" value="P-loop containing nucleoside triphosphate hydrolases"/>
    <property type="match status" value="1"/>
</dbReference>
<dbReference type="GO" id="GO:0005524">
    <property type="term" value="F:ATP binding"/>
    <property type="evidence" value="ECO:0007669"/>
    <property type="project" value="UniProtKB-KW"/>
</dbReference>
<dbReference type="InterPro" id="IPR010339">
    <property type="entry name" value="TIP49_P-loop"/>
</dbReference>
<comment type="catalytic activity">
    <reaction evidence="1">
        <text>ATP + H2O = ADP + phosphate + H(+)</text>
        <dbReference type="Rhea" id="RHEA:13065"/>
        <dbReference type="ChEBI" id="CHEBI:15377"/>
        <dbReference type="ChEBI" id="CHEBI:15378"/>
        <dbReference type="ChEBI" id="CHEBI:30616"/>
        <dbReference type="ChEBI" id="CHEBI:43474"/>
        <dbReference type="ChEBI" id="CHEBI:456216"/>
        <dbReference type="EC" id="3.6.4.12"/>
    </reaction>
</comment>
<evidence type="ECO:0000313" key="4">
    <source>
        <dbReference type="Proteomes" id="UP000306102"/>
    </source>
</evidence>
<protein>
    <recommendedName>
        <fullName evidence="1">RuvB-like helicase</fullName>
        <ecNumber evidence="1">3.6.4.12</ecNumber>
    </recommendedName>
</protein>
<evidence type="ECO:0000256" key="1">
    <source>
        <dbReference type="RuleBase" id="RU363048"/>
    </source>
</evidence>
<accession>A0A4S4D1F7</accession>
<keyword evidence="1" id="KW-0067">ATP-binding</keyword>
<dbReference type="GO" id="GO:0016887">
    <property type="term" value="F:ATP hydrolysis activity"/>
    <property type="evidence" value="ECO:0007669"/>
    <property type="project" value="RHEA"/>
</dbReference>
<keyword evidence="1" id="KW-0547">Nucleotide-binding</keyword>
<dbReference type="STRING" id="542762.A0A4S4D1F7"/>
<gene>
    <name evidence="3" type="ORF">TEA_023697</name>
</gene>